<accession>A0AC35F7V9</accession>
<reference evidence="2" key="1">
    <citation type="submission" date="2022-11" db="UniProtKB">
        <authorList>
            <consortium name="WormBaseParasite"/>
        </authorList>
    </citation>
    <scope>IDENTIFICATION</scope>
</reference>
<proteinExistence type="predicted"/>
<organism evidence="1 2">
    <name type="scientific">Panagrolaimus sp. PS1159</name>
    <dbReference type="NCBI Taxonomy" id="55785"/>
    <lineage>
        <taxon>Eukaryota</taxon>
        <taxon>Metazoa</taxon>
        <taxon>Ecdysozoa</taxon>
        <taxon>Nematoda</taxon>
        <taxon>Chromadorea</taxon>
        <taxon>Rhabditida</taxon>
        <taxon>Tylenchina</taxon>
        <taxon>Panagrolaimomorpha</taxon>
        <taxon>Panagrolaimoidea</taxon>
        <taxon>Panagrolaimidae</taxon>
        <taxon>Panagrolaimus</taxon>
    </lineage>
</organism>
<evidence type="ECO:0000313" key="2">
    <source>
        <dbReference type="WBParaSite" id="PS1159_v2.g14709.t1"/>
    </source>
</evidence>
<protein>
    <submittedName>
        <fullName evidence="2">Uncharacterized protein</fullName>
    </submittedName>
</protein>
<dbReference type="WBParaSite" id="PS1159_v2.g14709.t1">
    <property type="protein sequence ID" value="PS1159_v2.g14709.t1"/>
    <property type="gene ID" value="PS1159_v2.g14709"/>
</dbReference>
<name>A0AC35F7V9_9BILA</name>
<dbReference type="Proteomes" id="UP000887580">
    <property type="component" value="Unplaced"/>
</dbReference>
<sequence>QRQQPQEQQLPPRRLTNTSTSSVASSTKNVHWSSPIAEHRSISGNSENFDFSSLRIYIPEDIDRTDTIDTPDFVEEQYSQFGCYRVMKECKCESIRYVNGDLQYCCLSDVNVNICYFEENGQLTVTLAGGFIINIFSTKQLEILRTATNEKSIVKPNGTRFEYLNVPNEANQAVEMFEKNGGQRKNPDGSVVTLEEMNTIRNEDDTVVQDDSRILFCCPGFY</sequence>
<evidence type="ECO:0000313" key="1">
    <source>
        <dbReference type="Proteomes" id="UP000887580"/>
    </source>
</evidence>